<evidence type="ECO:0000313" key="1">
    <source>
        <dbReference type="EMBL" id="CAI9945487.1"/>
    </source>
</evidence>
<accession>A0AA86UCD3</accession>
<evidence type="ECO:0000313" key="4">
    <source>
        <dbReference type="EMBL" id="CAL6012231.1"/>
    </source>
</evidence>
<dbReference type="EMBL" id="CATOUU010000747">
    <property type="protein sequence ID" value="CAI9945492.1"/>
    <property type="molecule type" value="Genomic_DNA"/>
</dbReference>
<dbReference type="Proteomes" id="UP001642409">
    <property type="component" value="Unassembled WGS sequence"/>
</dbReference>
<comment type="caution">
    <text evidence="2">The sequence shown here is derived from an EMBL/GenBank/DDBJ whole genome shotgun (WGS) entry which is preliminary data.</text>
</comment>
<dbReference type="EMBL" id="CATOUU010000747">
    <property type="protein sequence ID" value="CAI9945487.1"/>
    <property type="molecule type" value="Genomic_DNA"/>
</dbReference>
<dbReference type="EMBL" id="CAXDID020000066">
    <property type="protein sequence ID" value="CAL6012221.1"/>
    <property type="molecule type" value="Genomic_DNA"/>
</dbReference>
<organism evidence="2">
    <name type="scientific">Hexamita inflata</name>
    <dbReference type="NCBI Taxonomy" id="28002"/>
    <lineage>
        <taxon>Eukaryota</taxon>
        <taxon>Metamonada</taxon>
        <taxon>Diplomonadida</taxon>
        <taxon>Hexamitidae</taxon>
        <taxon>Hexamitinae</taxon>
        <taxon>Hexamita</taxon>
    </lineage>
</organism>
<evidence type="ECO:0000313" key="3">
    <source>
        <dbReference type="EMBL" id="CAL6012221.1"/>
    </source>
</evidence>
<evidence type="ECO:0000313" key="2">
    <source>
        <dbReference type="EMBL" id="CAI9945492.1"/>
    </source>
</evidence>
<protein>
    <submittedName>
        <fullName evidence="3">Hypothetical_protein</fullName>
    </submittedName>
</protein>
<dbReference type="EMBL" id="CAXDID020000066">
    <property type="protein sequence ID" value="CAL6012231.1"/>
    <property type="molecule type" value="Genomic_DNA"/>
</dbReference>
<dbReference type="AlphaFoldDB" id="A0AA86UCD3"/>
<gene>
    <name evidence="3" type="ORF">HINF_LOCUS23196</name>
    <name evidence="4" type="ORF">HINF_LOCUS23201</name>
    <name evidence="1" type="ORF">HINF_LOCUS33132</name>
    <name evidence="2" type="ORF">HINF_LOCUS33137</name>
</gene>
<keyword evidence="5" id="KW-1185">Reference proteome</keyword>
<sequence>MQITEDYLNQYQSEEKIDQYQSKAVVARINQDIPLSQLKLHKHVLEFGQVTISIIQSQMLSCSVNHLIVPYSQIQELLNNSFLIWVFSGVFLTRIKSSSPCNPREYSGKDQCPLQNGLDSLHSRTNSEPTGYNRQARHAEQQLLTIQQPDRGGQFLRRRHVQLDRVKFCIVLKRFQFARIEIKRFCFCSSFACAYNIEQFIFAEIQQMQRQRSKQNTVELREVQVAKFTHLILQLQKQDFQNTKKQDTNILGIWRGCPLMALVQQIKYTFYQNEIIYNYRILYQCQNDLFQYSIFYFSFSQP</sequence>
<evidence type="ECO:0000313" key="5">
    <source>
        <dbReference type="Proteomes" id="UP001642409"/>
    </source>
</evidence>
<reference evidence="3 5" key="2">
    <citation type="submission" date="2024-07" db="EMBL/GenBank/DDBJ databases">
        <authorList>
            <person name="Akdeniz Z."/>
        </authorList>
    </citation>
    <scope>NUCLEOTIDE SEQUENCE [LARGE SCALE GENOMIC DNA]</scope>
</reference>
<reference evidence="2" key="1">
    <citation type="submission" date="2023-06" db="EMBL/GenBank/DDBJ databases">
        <authorList>
            <person name="Kurt Z."/>
        </authorList>
    </citation>
    <scope>NUCLEOTIDE SEQUENCE</scope>
</reference>
<name>A0AA86UCD3_9EUKA</name>
<proteinExistence type="predicted"/>